<feature type="domain" description="RNA-binding S4" evidence="2">
    <location>
        <begin position="183"/>
        <end position="247"/>
    </location>
</feature>
<dbReference type="EMBL" id="CP110232">
    <property type="protein sequence ID" value="WEG73865.1"/>
    <property type="molecule type" value="Genomic_DNA"/>
</dbReference>
<evidence type="ECO:0000313" key="4">
    <source>
        <dbReference type="Proteomes" id="UP001179647"/>
    </source>
</evidence>
<evidence type="ECO:0000256" key="1">
    <source>
        <dbReference type="PROSITE-ProRule" id="PRU00182"/>
    </source>
</evidence>
<gene>
    <name evidence="3" type="ORF">OL234_02835</name>
</gene>
<dbReference type="PROSITE" id="PS50889">
    <property type="entry name" value="S4"/>
    <property type="match status" value="1"/>
</dbReference>
<dbReference type="PANTHER" id="PTHR13633:SF3">
    <property type="entry name" value="MITOCHONDRIAL TRANSCRIPTION RESCUE FACTOR 1"/>
    <property type="match status" value="1"/>
</dbReference>
<dbReference type="RefSeq" id="WP_275469665.1">
    <property type="nucleotide sequence ID" value="NZ_CP110232.1"/>
</dbReference>
<dbReference type="CDD" id="cd00165">
    <property type="entry name" value="S4"/>
    <property type="match status" value="1"/>
</dbReference>
<keyword evidence="1" id="KW-0694">RNA-binding</keyword>
<dbReference type="InterPro" id="IPR012677">
    <property type="entry name" value="Nucleotide-bd_a/b_plait_sf"/>
</dbReference>
<accession>A0AAF0CVQ3</accession>
<evidence type="ECO:0000259" key="2">
    <source>
        <dbReference type="SMART" id="SM00363"/>
    </source>
</evidence>
<reference evidence="3" key="1">
    <citation type="submission" date="2022-10" db="EMBL/GenBank/DDBJ databases">
        <title>Vagococcus sp. isolated from poultry meat.</title>
        <authorList>
            <person name="Johansson P."/>
            <person name="Bjorkroth J."/>
        </authorList>
    </citation>
    <scope>NUCLEOTIDE SEQUENCE</scope>
    <source>
        <strain evidence="3">STAA11</strain>
    </source>
</reference>
<protein>
    <submittedName>
        <fullName evidence="3">RNA-binding protein</fullName>
    </submittedName>
</protein>
<dbReference type="InterPro" id="IPR048443">
    <property type="entry name" value="RqcP2_N"/>
</dbReference>
<dbReference type="AlphaFoldDB" id="A0AAF0CVQ3"/>
<dbReference type="InterPro" id="IPR002942">
    <property type="entry name" value="S4_RNA-bd"/>
</dbReference>
<dbReference type="Pfam" id="PF21278">
    <property type="entry name" value="YlmH_1st"/>
    <property type="match status" value="1"/>
</dbReference>
<evidence type="ECO:0000313" key="3">
    <source>
        <dbReference type="EMBL" id="WEG73865.1"/>
    </source>
</evidence>
<dbReference type="Gene3D" id="3.30.1370.160">
    <property type="match status" value="1"/>
</dbReference>
<dbReference type="Gene3D" id="3.30.70.330">
    <property type="match status" value="1"/>
</dbReference>
<dbReference type="Pfam" id="PF17774">
    <property type="entry name" value="YlmH_RBD"/>
    <property type="match status" value="1"/>
</dbReference>
<dbReference type="SUPFAM" id="SSF55174">
    <property type="entry name" value="Alpha-L RNA-binding motif"/>
    <property type="match status" value="1"/>
</dbReference>
<organism evidence="3 4">
    <name type="scientific">Vagococcus intermedius</name>
    <dbReference type="NCBI Taxonomy" id="2991418"/>
    <lineage>
        <taxon>Bacteria</taxon>
        <taxon>Bacillati</taxon>
        <taxon>Bacillota</taxon>
        <taxon>Bacilli</taxon>
        <taxon>Lactobacillales</taxon>
        <taxon>Enterococcaceae</taxon>
        <taxon>Vagococcus</taxon>
    </lineage>
</organism>
<name>A0AAF0CVQ3_9ENTE</name>
<proteinExistence type="predicted"/>
<keyword evidence="4" id="KW-1185">Reference proteome</keyword>
<dbReference type="GO" id="GO:0003723">
    <property type="term" value="F:RNA binding"/>
    <property type="evidence" value="ECO:0007669"/>
    <property type="project" value="UniProtKB-KW"/>
</dbReference>
<dbReference type="KEGG" id="vie:OL234_02835"/>
<dbReference type="Proteomes" id="UP001179647">
    <property type="component" value="Chromosome"/>
</dbReference>
<dbReference type="SMART" id="SM00363">
    <property type="entry name" value="S4"/>
    <property type="match status" value="1"/>
</dbReference>
<dbReference type="InterPro" id="IPR040591">
    <property type="entry name" value="RqcP2_RBD"/>
</dbReference>
<dbReference type="PANTHER" id="PTHR13633">
    <property type="entry name" value="MITOCHONDRIAL TRANSCRIPTION RESCUE FACTOR 1"/>
    <property type="match status" value="1"/>
</dbReference>
<sequence>MNVNVYQHFRKEEHPFVDMVSDWIAQVEGQYAPYLTDFLDPRQAYILEMLAKSNGNLQFSFYGGYEQSERKRALIYPDYYALDLDDFDIVNYEINYPTKFCDLSHGKILGTLLSTGIRREFFGDIISDGFRWQFFVKKDMANFIEAQFDKIGKVPIKINECSYTDILIPKDTWEIEHLTVTSLRIDVIISSVFNISRQRAKLLIESNKVKVNWTETERVDTVLALLDIMSIRGFGRIQLREIEGKSKKDKFKLELGVLRK</sequence>